<evidence type="ECO:0000256" key="5">
    <source>
        <dbReference type="ARBA" id="ARBA00022618"/>
    </source>
</evidence>
<dbReference type="InterPro" id="IPR024704">
    <property type="entry name" value="SMC"/>
</dbReference>
<dbReference type="GO" id="GO:0005634">
    <property type="term" value="C:nucleus"/>
    <property type="evidence" value="ECO:0007669"/>
    <property type="project" value="UniProtKB-SubCell"/>
</dbReference>
<feature type="region of interest" description="Disordered" evidence="12">
    <location>
        <begin position="74"/>
        <end position="101"/>
    </location>
</feature>
<dbReference type="SUPFAM" id="SSF75553">
    <property type="entry name" value="Smc hinge domain"/>
    <property type="match status" value="1"/>
</dbReference>
<feature type="coiled-coil region" evidence="11">
    <location>
        <begin position="743"/>
        <end position="798"/>
    </location>
</feature>
<feature type="region of interest" description="Disordered" evidence="12">
    <location>
        <begin position="299"/>
        <end position="318"/>
    </location>
</feature>
<evidence type="ECO:0000256" key="1">
    <source>
        <dbReference type="ARBA" id="ARBA00004123"/>
    </source>
</evidence>
<evidence type="ECO:0000256" key="9">
    <source>
        <dbReference type="ARBA" id="ARBA00023306"/>
    </source>
</evidence>
<dbReference type="SUPFAM" id="SSF52540">
    <property type="entry name" value="P-loop containing nucleoside triphosphate hydrolases"/>
    <property type="match status" value="1"/>
</dbReference>
<feature type="coiled-coil region" evidence="11">
    <location>
        <begin position="1045"/>
        <end position="1079"/>
    </location>
</feature>
<keyword evidence="8 10" id="KW-0539">Nucleus</keyword>
<protein>
    <recommendedName>
        <fullName evidence="10">Structural maintenance of chromosomes protein</fullName>
    </recommendedName>
</protein>
<dbReference type="Gene3D" id="1.20.1060.20">
    <property type="match status" value="1"/>
</dbReference>
<evidence type="ECO:0000313" key="14">
    <source>
        <dbReference type="EMBL" id="KZP26921.1"/>
    </source>
</evidence>
<dbReference type="GO" id="GO:0005524">
    <property type="term" value="F:ATP binding"/>
    <property type="evidence" value="ECO:0007669"/>
    <property type="project" value="InterPro"/>
</dbReference>
<accession>A0A166QA28</accession>
<dbReference type="STRING" id="436010.A0A166QA28"/>
<keyword evidence="7 11" id="KW-0175">Coiled coil</keyword>
<evidence type="ECO:0000256" key="7">
    <source>
        <dbReference type="ARBA" id="ARBA00023054"/>
    </source>
</evidence>
<feature type="domain" description="SMC hinge" evidence="13">
    <location>
        <begin position="538"/>
        <end position="654"/>
    </location>
</feature>
<dbReference type="GO" id="GO:0051301">
    <property type="term" value="P:cell division"/>
    <property type="evidence" value="ECO:0007669"/>
    <property type="project" value="UniProtKB-KW"/>
</dbReference>
<feature type="coiled-coil region" evidence="11">
    <location>
        <begin position="872"/>
        <end position="948"/>
    </location>
</feature>
<dbReference type="GO" id="GO:0016887">
    <property type="term" value="F:ATP hydrolysis activity"/>
    <property type="evidence" value="ECO:0007669"/>
    <property type="project" value="InterPro"/>
</dbReference>
<dbReference type="Pfam" id="PF06470">
    <property type="entry name" value="SMC_hinge"/>
    <property type="match status" value="1"/>
</dbReference>
<dbReference type="EMBL" id="KV417511">
    <property type="protein sequence ID" value="KZP26921.1"/>
    <property type="molecule type" value="Genomic_DNA"/>
</dbReference>
<keyword evidence="4" id="KW-0158">Chromosome</keyword>
<dbReference type="CDD" id="cd03275">
    <property type="entry name" value="ABC_SMC1_euk"/>
    <property type="match status" value="2"/>
</dbReference>
<dbReference type="Gene3D" id="3.30.70.1620">
    <property type="match status" value="1"/>
</dbReference>
<feature type="compositionally biased region" description="Acidic residues" evidence="12">
    <location>
        <begin position="79"/>
        <end position="100"/>
    </location>
</feature>
<dbReference type="AlphaFoldDB" id="A0A166QA28"/>
<organism evidence="14 15">
    <name type="scientific">Athelia psychrophila</name>
    <dbReference type="NCBI Taxonomy" id="1759441"/>
    <lineage>
        <taxon>Eukaryota</taxon>
        <taxon>Fungi</taxon>
        <taxon>Dikarya</taxon>
        <taxon>Basidiomycota</taxon>
        <taxon>Agaricomycotina</taxon>
        <taxon>Agaricomycetes</taxon>
        <taxon>Agaricomycetidae</taxon>
        <taxon>Atheliales</taxon>
        <taxon>Atheliaceae</taxon>
        <taxon>Athelia</taxon>
    </lineage>
</organism>
<evidence type="ECO:0000256" key="6">
    <source>
        <dbReference type="ARBA" id="ARBA00022776"/>
    </source>
</evidence>
<feature type="region of interest" description="Disordered" evidence="12">
    <location>
        <begin position="422"/>
        <end position="461"/>
    </location>
</feature>
<evidence type="ECO:0000256" key="2">
    <source>
        <dbReference type="ARBA" id="ARBA00004286"/>
    </source>
</evidence>
<keyword evidence="5" id="KW-0132">Cell division</keyword>
<evidence type="ECO:0000313" key="15">
    <source>
        <dbReference type="Proteomes" id="UP000076532"/>
    </source>
</evidence>
<gene>
    <name evidence="14" type="ORF">FIBSPDRAFT_1040422</name>
</gene>
<dbReference type="PANTHER" id="PTHR18937">
    <property type="entry name" value="STRUCTURAL MAINTENANCE OF CHROMOSOMES SMC FAMILY MEMBER"/>
    <property type="match status" value="1"/>
</dbReference>
<dbReference type="SMART" id="SM00968">
    <property type="entry name" value="SMC_hinge"/>
    <property type="match status" value="1"/>
</dbReference>
<evidence type="ECO:0000256" key="4">
    <source>
        <dbReference type="ARBA" id="ARBA00022454"/>
    </source>
</evidence>
<proteinExistence type="inferred from homology"/>
<keyword evidence="15" id="KW-1185">Reference proteome</keyword>
<comment type="similarity">
    <text evidence="3">Belongs to the SMC family. SMC1 subfamily.</text>
</comment>
<dbReference type="GO" id="GO:0007062">
    <property type="term" value="P:sister chromatid cohesion"/>
    <property type="evidence" value="ECO:0007669"/>
    <property type="project" value="InterPro"/>
</dbReference>
<keyword evidence="9" id="KW-0131">Cell cycle</keyword>
<feature type="region of interest" description="Disordered" evidence="12">
    <location>
        <begin position="373"/>
        <end position="394"/>
    </location>
</feature>
<dbReference type="InterPro" id="IPR027417">
    <property type="entry name" value="P-loop_NTPase"/>
</dbReference>
<dbReference type="InterPro" id="IPR010935">
    <property type="entry name" value="SMC_hinge"/>
</dbReference>
<name>A0A166QA28_9AGAM</name>
<reference evidence="14 15" key="1">
    <citation type="journal article" date="2016" name="Mol. Biol. Evol.">
        <title>Comparative Genomics of Early-Diverging Mushroom-Forming Fungi Provides Insights into the Origins of Lignocellulose Decay Capabilities.</title>
        <authorList>
            <person name="Nagy L.G."/>
            <person name="Riley R."/>
            <person name="Tritt A."/>
            <person name="Adam C."/>
            <person name="Daum C."/>
            <person name="Floudas D."/>
            <person name="Sun H."/>
            <person name="Yadav J.S."/>
            <person name="Pangilinan J."/>
            <person name="Larsson K.H."/>
            <person name="Matsuura K."/>
            <person name="Barry K."/>
            <person name="Labutti K."/>
            <person name="Kuo R."/>
            <person name="Ohm R.A."/>
            <person name="Bhattacharya S.S."/>
            <person name="Shirouzu T."/>
            <person name="Yoshinaga Y."/>
            <person name="Martin F.M."/>
            <person name="Grigoriev I.V."/>
            <person name="Hibbett D.S."/>
        </authorList>
    </citation>
    <scope>NUCLEOTIDE SEQUENCE [LARGE SCALE GENOMIC DNA]</scope>
    <source>
        <strain evidence="14 15">CBS 109695</strain>
    </source>
</reference>
<evidence type="ECO:0000256" key="8">
    <source>
        <dbReference type="ARBA" id="ARBA00023242"/>
    </source>
</evidence>
<evidence type="ECO:0000256" key="12">
    <source>
        <dbReference type="SAM" id="MobiDB-lite"/>
    </source>
</evidence>
<dbReference type="InterPro" id="IPR036277">
    <property type="entry name" value="SMC_hinge_sf"/>
</dbReference>
<dbReference type="Gene3D" id="3.40.50.300">
    <property type="entry name" value="P-loop containing nucleotide triphosphate hydrolases"/>
    <property type="match status" value="2"/>
</dbReference>
<dbReference type="InterPro" id="IPR028468">
    <property type="entry name" value="Smc1_ABC"/>
</dbReference>
<sequence>MPLIQIEVCDFKSYRGHQTIGPFRNFTSVIGPNGAGKSNLMDAISFVLGVKSAQLRSSQLKDLVYRGRRLAKNGVDGTSEADEQEEEAEDEDEAEGEEGEGTAKKAWVLAVYEDEKKKKWNFQRTISTTGASEYKLNKKVVTYTAYSAALTSHNILIKARNFLVFQGDVEAVASQSPLALSKLIDQISGSLELKAEYDDCKDSMEKATERATENFGKRRGIAGEIKTYKEQKSEAEKFETLVQERDEMILQRILYKLFHIEESIEQNAQDIKEKNKTLVGMRQEQRVHDKALEEARKEQAQARSGVMQKEKRMKKGEKALETKNPDLVAIEAQIKHSLRKAKGAKEMAQQVTADNERQKKKLVELERDLDDARAAADAAQEAQRRTSETNLSLSEDSLHEYRQLKASASVLAVDERQSLETLTRDKNTASRSLTQLKDKHQDFSQKKEKLTADGRMHSDRKSELDEKLANLQRDLTNAKQEYDNQQSERTRISRLEAETNEKLTEVYSKILQAGVDKTQSERDIKLKETLSTLQRMFPGVRGRVVDLCKPTQRKYETAVSVILGRNLDAIVVDEERTAVECIEYMRNQRAGQATFLPLESLKVKPINDKFRSFAKGARLAVDVIEFEPAVERAMHHACGNALVCDTMEVAKFVTWEKSQEVKAVTLDGTVIAKSGLMTGGRSTHNNGKKWDEKDVQGLHRLRDSLMANLQELGKSKPRGKADENLIAEISRLESTMTVTKDDLGACKSRLGSAKEELKHVERELKRVQPDLKRAQVAFDNLSAQIQELESTVFAAEDDVFAAFCQQIGVSNIREYEERQMKVAQEESEARLRYDTQIARLTHQSSFEQDQLKTTTERLERIQADETTQHSHLEQLEEQKQTTEGEIKQIEDAIRTLQEELKALNEVLDEKTKVVDQVKRTTSKASKGLDQALKDISSKNDEIEKLALDRSSIYRRCRLEEIKLPLVEGNLKNVPMEENLREEVAMDVDEDEEGTQQVKKVADYGIEVDFESLDEDERENNSAEKGAEFDAAIIKLNNDIERMAPNMKAIDRLDDVEQKLADTEKEADKSRKDSKTAREQFNDVKQRRCDLFNKAYNHISERIDQVYKDLTKGKASPMGGVAYLSLEDSEEPYIAGIKYHAMPPMKRFRDMEQLSGGEKTVAALALLFAIHSYQPAPFFVLDEVDAALDNTNVAKIANYIRSQASETFQFIVISLKGSLYERGNSLVGIYRDQDVNSSRTLTLDLTQYDE</sequence>
<comment type="subcellular location">
    <subcellularLocation>
        <location evidence="2">Chromosome</location>
    </subcellularLocation>
    <subcellularLocation>
        <location evidence="1 10">Nucleus</location>
    </subcellularLocation>
</comment>
<evidence type="ECO:0000256" key="10">
    <source>
        <dbReference type="PIRNR" id="PIRNR005719"/>
    </source>
</evidence>
<evidence type="ECO:0000256" key="11">
    <source>
        <dbReference type="SAM" id="Coils"/>
    </source>
</evidence>
<dbReference type="InterPro" id="IPR003395">
    <property type="entry name" value="RecF/RecN/SMC_N"/>
</dbReference>
<dbReference type="GO" id="GO:0003677">
    <property type="term" value="F:DNA binding"/>
    <property type="evidence" value="ECO:0007669"/>
    <property type="project" value="TreeGrafter"/>
</dbReference>
<dbReference type="Pfam" id="PF02463">
    <property type="entry name" value="SMC_N"/>
    <property type="match status" value="1"/>
</dbReference>
<evidence type="ECO:0000259" key="13">
    <source>
        <dbReference type="SMART" id="SM00968"/>
    </source>
</evidence>
<dbReference type="GO" id="GO:0008278">
    <property type="term" value="C:cohesin complex"/>
    <property type="evidence" value="ECO:0007669"/>
    <property type="project" value="InterPro"/>
</dbReference>
<dbReference type="PIRSF" id="PIRSF005719">
    <property type="entry name" value="SMC"/>
    <property type="match status" value="1"/>
</dbReference>
<dbReference type="Proteomes" id="UP000076532">
    <property type="component" value="Unassembled WGS sequence"/>
</dbReference>
<dbReference type="OrthoDB" id="5575062at2759"/>
<feature type="compositionally biased region" description="Basic and acidic residues" evidence="12">
    <location>
        <begin position="436"/>
        <end position="461"/>
    </location>
</feature>
<keyword evidence="6" id="KW-0498">Mitosis</keyword>
<evidence type="ECO:0000256" key="3">
    <source>
        <dbReference type="ARBA" id="ARBA00005597"/>
    </source>
</evidence>
<dbReference type="PANTHER" id="PTHR18937:SF12">
    <property type="entry name" value="STRUCTURAL MAINTENANCE OF CHROMOSOMES PROTEIN"/>
    <property type="match status" value="1"/>
</dbReference>